<dbReference type="EMBL" id="QGKX02001621">
    <property type="protein sequence ID" value="KAF3501757.1"/>
    <property type="molecule type" value="Genomic_DNA"/>
</dbReference>
<proteinExistence type="predicted"/>
<dbReference type="Proteomes" id="UP000712600">
    <property type="component" value="Unassembled WGS sequence"/>
</dbReference>
<name>A0A8S9NIV7_BRACR</name>
<gene>
    <name evidence="1" type="ORF">F2Q69_00040164</name>
</gene>
<dbReference type="AlphaFoldDB" id="A0A8S9NIV7"/>
<evidence type="ECO:0000313" key="1">
    <source>
        <dbReference type="EMBL" id="KAF3501757.1"/>
    </source>
</evidence>
<organism evidence="1 2">
    <name type="scientific">Brassica cretica</name>
    <name type="common">Mustard</name>
    <dbReference type="NCBI Taxonomy" id="69181"/>
    <lineage>
        <taxon>Eukaryota</taxon>
        <taxon>Viridiplantae</taxon>
        <taxon>Streptophyta</taxon>
        <taxon>Embryophyta</taxon>
        <taxon>Tracheophyta</taxon>
        <taxon>Spermatophyta</taxon>
        <taxon>Magnoliopsida</taxon>
        <taxon>eudicotyledons</taxon>
        <taxon>Gunneridae</taxon>
        <taxon>Pentapetalae</taxon>
        <taxon>rosids</taxon>
        <taxon>malvids</taxon>
        <taxon>Brassicales</taxon>
        <taxon>Brassicaceae</taxon>
        <taxon>Brassiceae</taxon>
        <taxon>Brassica</taxon>
    </lineage>
</organism>
<sequence length="86" mass="9291">MGIRDWSRDQSRNIKTNNNLRLATCDQSQVACYATAKRTTTCDLRSVAGRMSQVAGRMSQVASRTTCKFKGCEGLGEVPGGTHGHG</sequence>
<protein>
    <submittedName>
        <fullName evidence="1">Uncharacterized protein</fullName>
    </submittedName>
</protein>
<reference evidence="1" key="1">
    <citation type="submission" date="2019-12" db="EMBL/GenBank/DDBJ databases">
        <title>Genome sequencing and annotation of Brassica cretica.</title>
        <authorList>
            <person name="Studholme D.J."/>
            <person name="Sarris P."/>
        </authorList>
    </citation>
    <scope>NUCLEOTIDE SEQUENCE</scope>
    <source>
        <strain evidence="1">PFS-109/04</strain>
        <tissue evidence="1">Leaf</tissue>
    </source>
</reference>
<evidence type="ECO:0000313" key="2">
    <source>
        <dbReference type="Proteomes" id="UP000712600"/>
    </source>
</evidence>
<accession>A0A8S9NIV7</accession>
<comment type="caution">
    <text evidence="1">The sequence shown here is derived from an EMBL/GenBank/DDBJ whole genome shotgun (WGS) entry which is preliminary data.</text>
</comment>